<proteinExistence type="predicted"/>
<reference evidence="1" key="1">
    <citation type="journal article" date="2020" name="Nature">
        <title>Giant virus diversity and host interactions through global metagenomics.</title>
        <authorList>
            <person name="Schulz F."/>
            <person name="Roux S."/>
            <person name="Paez-Espino D."/>
            <person name="Jungbluth S."/>
            <person name="Walsh D.A."/>
            <person name="Denef V.J."/>
            <person name="McMahon K.D."/>
            <person name="Konstantinidis K.T."/>
            <person name="Eloe-Fadrosh E.A."/>
            <person name="Kyrpides N.C."/>
            <person name="Woyke T."/>
        </authorList>
    </citation>
    <scope>NUCLEOTIDE SEQUENCE</scope>
    <source>
        <strain evidence="1">GVMAG-M-3300023184-101</strain>
    </source>
</reference>
<sequence length="171" mass="20122">MVRYRIYNDETNRFIDAIGNYVYVSVHSRGTSVNLQPAGGILLGFEEYDSIDENYTFHYEDIPAFRSDMTSIRGSSINACIQQLSDENKTLSYQQLVDMVIDNNASDDYYQWNREADFFKYHKQITLANKIYYEKSDDLCFIITRFDKIVEELREINAFCNENDISFQKIT</sequence>
<organism evidence="1">
    <name type="scientific">viral metagenome</name>
    <dbReference type="NCBI Taxonomy" id="1070528"/>
    <lineage>
        <taxon>unclassified sequences</taxon>
        <taxon>metagenomes</taxon>
        <taxon>organismal metagenomes</taxon>
    </lineage>
</organism>
<protein>
    <submittedName>
        <fullName evidence="1">Uncharacterized protein</fullName>
    </submittedName>
</protein>
<dbReference type="AlphaFoldDB" id="A0A6C0HIA3"/>
<accession>A0A6C0HIA3</accession>
<dbReference type="EMBL" id="MN739954">
    <property type="protein sequence ID" value="QHT79743.1"/>
    <property type="molecule type" value="Genomic_DNA"/>
</dbReference>
<name>A0A6C0HIA3_9ZZZZ</name>
<evidence type="ECO:0000313" key="1">
    <source>
        <dbReference type="EMBL" id="QHT79743.1"/>
    </source>
</evidence>